<feature type="transmembrane region" description="Helical" evidence="8">
    <location>
        <begin position="6"/>
        <end position="28"/>
    </location>
</feature>
<comment type="subcellular location">
    <subcellularLocation>
        <location evidence="1">Cell membrane</location>
        <topology evidence="1">Multi-pass membrane protein</topology>
    </subcellularLocation>
    <subcellularLocation>
        <location evidence="7">Membrane</location>
        <topology evidence="7">Multi-pass membrane protein</topology>
    </subcellularLocation>
</comment>
<evidence type="ECO:0000256" key="5">
    <source>
        <dbReference type="ARBA" id="ARBA00023002"/>
    </source>
</evidence>
<evidence type="ECO:0000256" key="6">
    <source>
        <dbReference type="ARBA" id="ARBA00023136"/>
    </source>
</evidence>
<feature type="transmembrane region" description="Helical" evidence="8">
    <location>
        <begin position="86"/>
        <end position="107"/>
    </location>
</feature>
<dbReference type="PANTHER" id="PTHR42682">
    <property type="entry name" value="HYDROGENASE-4 COMPONENT F"/>
    <property type="match status" value="1"/>
</dbReference>
<accession>A0A7U6GH09</accession>
<reference evidence="10 11" key="1">
    <citation type="journal article" date="2014" name="PLoS ONE">
        <title>Physiological and genomic features of a novel sulfur-oxidizing gammaproteobacterium belonging to a previously uncultivated symbiotic lineage isolated from a hydrothermal vent.</title>
        <authorList>
            <person name="Nunoura T."/>
            <person name="Takaki Y."/>
            <person name="Kazama H."/>
            <person name="Kakuta J."/>
            <person name="Shimamura S."/>
            <person name="Makita H."/>
            <person name="Hirai M."/>
            <person name="Miyazaki M."/>
            <person name="Takai K."/>
        </authorList>
    </citation>
    <scope>NUCLEOTIDE SEQUENCE [LARGE SCALE GENOMIC DNA]</scope>
    <source>
        <strain evidence="10 11">Hiromi1</strain>
    </source>
</reference>
<feature type="transmembrane region" description="Helical" evidence="8">
    <location>
        <begin position="387"/>
        <end position="408"/>
    </location>
</feature>
<dbReference type="PANTHER" id="PTHR42682:SF3">
    <property type="entry name" value="FORMATE HYDROGENLYASE SUBUNIT 3-RELATED"/>
    <property type="match status" value="1"/>
</dbReference>
<evidence type="ECO:0000256" key="3">
    <source>
        <dbReference type="ARBA" id="ARBA00022692"/>
    </source>
</evidence>
<organism evidence="10 11">
    <name type="scientific">Thiolapillus brandeum</name>
    <dbReference type="NCBI Taxonomy" id="1076588"/>
    <lineage>
        <taxon>Bacteria</taxon>
        <taxon>Pseudomonadati</taxon>
        <taxon>Pseudomonadota</taxon>
        <taxon>Gammaproteobacteria</taxon>
        <taxon>Chromatiales</taxon>
        <taxon>Sedimenticolaceae</taxon>
        <taxon>Thiolapillus</taxon>
    </lineage>
</organism>
<feature type="transmembrane region" description="Helical" evidence="8">
    <location>
        <begin position="539"/>
        <end position="559"/>
    </location>
</feature>
<keyword evidence="6 8" id="KW-0472">Membrane</keyword>
<evidence type="ECO:0000313" key="11">
    <source>
        <dbReference type="Proteomes" id="UP000031631"/>
    </source>
</evidence>
<gene>
    <name evidence="10" type="ORF">TBH_C0529</name>
</gene>
<dbReference type="NCBIfam" id="NF005086">
    <property type="entry name" value="PRK06521.1"/>
    <property type="match status" value="1"/>
</dbReference>
<feature type="transmembrane region" description="Helical" evidence="8">
    <location>
        <begin position="310"/>
        <end position="332"/>
    </location>
</feature>
<feature type="transmembrane region" description="Helical" evidence="8">
    <location>
        <begin position="40"/>
        <end position="66"/>
    </location>
</feature>
<evidence type="ECO:0000256" key="2">
    <source>
        <dbReference type="ARBA" id="ARBA00022475"/>
    </source>
</evidence>
<feature type="transmembrane region" description="Helical" evidence="8">
    <location>
        <begin position="654"/>
        <end position="672"/>
    </location>
</feature>
<dbReference type="AlphaFoldDB" id="A0A7U6GH09"/>
<keyword evidence="2" id="KW-1003">Cell membrane</keyword>
<keyword evidence="4 8" id="KW-1133">Transmembrane helix</keyword>
<dbReference type="InterPro" id="IPR052175">
    <property type="entry name" value="ComplexI-like_HydComp"/>
</dbReference>
<evidence type="ECO:0000256" key="8">
    <source>
        <dbReference type="SAM" id="Phobius"/>
    </source>
</evidence>
<feature type="transmembrane region" description="Helical" evidence="8">
    <location>
        <begin position="143"/>
        <end position="162"/>
    </location>
</feature>
<dbReference type="PRINTS" id="PR01434">
    <property type="entry name" value="NADHDHGNASE5"/>
</dbReference>
<feature type="transmembrane region" description="Helical" evidence="8">
    <location>
        <begin position="246"/>
        <end position="268"/>
    </location>
</feature>
<keyword evidence="3 7" id="KW-0812">Transmembrane</keyword>
<evidence type="ECO:0000256" key="7">
    <source>
        <dbReference type="RuleBase" id="RU000320"/>
    </source>
</evidence>
<evidence type="ECO:0000256" key="1">
    <source>
        <dbReference type="ARBA" id="ARBA00004651"/>
    </source>
</evidence>
<evidence type="ECO:0000313" key="10">
    <source>
        <dbReference type="EMBL" id="BAO43474.1"/>
    </source>
</evidence>
<keyword evidence="5" id="KW-0560">Oxidoreductase</keyword>
<evidence type="ECO:0000259" key="9">
    <source>
        <dbReference type="Pfam" id="PF00361"/>
    </source>
</evidence>
<feature type="transmembrane region" description="Helical" evidence="8">
    <location>
        <begin position="435"/>
        <end position="463"/>
    </location>
</feature>
<evidence type="ECO:0000256" key="4">
    <source>
        <dbReference type="ARBA" id="ARBA00022989"/>
    </source>
</evidence>
<feature type="transmembrane region" description="Helical" evidence="8">
    <location>
        <begin position="338"/>
        <end position="366"/>
    </location>
</feature>
<dbReference type="GO" id="GO:0016829">
    <property type="term" value="F:lyase activity"/>
    <property type="evidence" value="ECO:0007669"/>
    <property type="project" value="UniProtKB-KW"/>
</dbReference>
<feature type="transmembrane region" description="Helical" evidence="8">
    <location>
        <begin position="483"/>
        <end position="506"/>
    </location>
</feature>
<keyword evidence="11" id="KW-1185">Reference proteome</keyword>
<feature type="transmembrane region" description="Helical" evidence="8">
    <location>
        <begin position="280"/>
        <end position="303"/>
    </location>
</feature>
<feature type="transmembrane region" description="Helical" evidence="8">
    <location>
        <begin position="119"/>
        <end position="137"/>
    </location>
</feature>
<feature type="transmembrane region" description="Helical" evidence="8">
    <location>
        <begin position="174"/>
        <end position="194"/>
    </location>
</feature>
<name>A0A7U6GH09_9GAMM</name>
<dbReference type="EMBL" id="AP012273">
    <property type="protein sequence ID" value="BAO43474.1"/>
    <property type="molecule type" value="Genomic_DNA"/>
</dbReference>
<keyword evidence="10" id="KW-0456">Lyase</keyword>
<sequence length="673" mass="72781">MPGLSMDPLVLALTGIVLALASAGLALFSSRYSLLTRALVIPLLGVSGILVAVSGIQVLLSGSMVFTAELPFGLPWLAWHVRLDMLSAFFLLLIGVVCVAVAFYAPGYVREFEHGRNSMAALGGFTGLFVAGMQLVVLADDAFLFMVAWELMSLSSYFLVTFQHEHSANRRAGFLYLMMAEIGALCILLSYGVLAGNGHGFAFDAMRAAQVNGMWATVAFALAFLGFGMKAGLLPVHAWLPEAHPVAPSHISALMSGVMLKVAVYGFIRFSFDLLGGIQWGWGVAVLLVGSVSALMGVLYALMQHDLKRLLAYHSVENIGIIFIGLGLAMVFEGTGHHLLAALGLVAALYHTINHALFKSLLFLGAGAVLHSSHQRDMEHMGGLLKLMPWTGLFFLVGCISIAALPPFNGFVSEWLTFQAALQAWALENGVLRSLIPITAAMLALTGALAAACFVKVYGVSFLGQARSKQARKAREVDPGMRLGQGLLAGLCLLLGVFPATVIQLIDTIPRELLHTGLDKATAHGWLWLTPMGEQTASYSAPLVLLGLLVAWWLAAWVLRRGAVREVRRCDAWDCGFSPLNARMQYTATAFAQPIRRVFGMLFLMEEAVKHDEGGRLRHSLHVGDRLWGWLYAPVIHAARQAGRVAGRLQTGHLRNYLGWTLGTLVVVLWLIS</sequence>
<dbReference type="Pfam" id="PF00361">
    <property type="entry name" value="Proton_antipo_M"/>
    <property type="match status" value="1"/>
</dbReference>
<dbReference type="KEGG" id="tbn:TBH_C0529"/>
<dbReference type="InterPro" id="IPR001750">
    <property type="entry name" value="ND/Mrp_TM"/>
</dbReference>
<dbReference type="Proteomes" id="UP000031631">
    <property type="component" value="Chromosome"/>
</dbReference>
<dbReference type="GO" id="GO:0005886">
    <property type="term" value="C:plasma membrane"/>
    <property type="evidence" value="ECO:0007669"/>
    <property type="project" value="UniProtKB-SubCell"/>
</dbReference>
<feature type="domain" description="NADH:quinone oxidoreductase/Mrp antiporter transmembrane" evidence="9">
    <location>
        <begin position="139"/>
        <end position="424"/>
    </location>
</feature>
<dbReference type="GO" id="GO:0016491">
    <property type="term" value="F:oxidoreductase activity"/>
    <property type="evidence" value="ECO:0007669"/>
    <property type="project" value="UniProtKB-KW"/>
</dbReference>
<feature type="transmembrane region" description="Helical" evidence="8">
    <location>
        <begin position="214"/>
        <end position="234"/>
    </location>
</feature>
<protein>
    <submittedName>
        <fullName evidence="10">Formate hydrogenlyase membrane subunit HyfB</fullName>
    </submittedName>
</protein>
<proteinExistence type="predicted"/>